<dbReference type="Pfam" id="PF18759">
    <property type="entry name" value="Plavaka"/>
    <property type="match status" value="1"/>
</dbReference>
<reference evidence="3" key="2">
    <citation type="submission" date="2015-01" db="EMBL/GenBank/DDBJ databases">
        <title>Evolutionary Origins and Diversification of the Mycorrhizal Mutualists.</title>
        <authorList>
            <consortium name="DOE Joint Genome Institute"/>
            <consortium name="Mycorrhizal Genomics Consortium"/>
            <person name="Kohler A."/>
            <person name="Kuo A."/>
            <person name="Nagy L.G."/>
            <person name="Floudas D."/>
            <person name="Copeland A."/>
            <person name="Barry K.W."/>
            <person name="Cichocki N."/>
            <person name="Veneault-Fourrey C."/>
            <person name="LaButti K."/>
            <person name="Lindquist E.A."/>
            <person name="Lipzen A."/>
            <person name="Lundell T."/>
            <person name="Morin E."/>
            <person name="Murat C."/>
            <person name="Riley R."/>
            <person name="Ohm R."/>
            <person name="Sun H."/>
            <person name="Tunlid A."/>
            <person name="Henrissat B."/>
            <person name="Grigoriev I.V."/>
            <person name="Hibbett D.S."/>
            <person name="Martin F."/>
        </authorList>
    </citation>
    <scope>NUCLEOTIDE SEQUENCE [LARGE SCALE GENOMIC DNA]</scope>
    <source>
        <strain evidence="3">Ve08.2h10</strain>
    </source>
</reference>
<dbReference type="OrthoDB" id="3239511at2759"/>
<evidence type="ECO:0000313" key="3">
    <source>
        <dbReference type="Proteomes" id="UP000054538"/>
    </source>
</evidence>
<feature type="compositionally biased region" description="Polar residues" evidence="1">
    <location>
        <begin position="73"/>
        <end position="84"/>
    </location>
</feature>
<keyword evidence="3" id="KW-1185">Reference proteome</keyword>
<proteinExistence type="predicted"/>
<dbReference type="InParanoid" id="A0A0D0DIT9"/>
<dbReference type="InterPro" id="IPR041078">
    <property type="entry name" value="Plavaka"/>
</dbReference>
<evidence type="ECO:0000256" key="1">
    <source>
        <dbReference type="SAM" id="MobiDB-lite"/>
    </source>
</evidence>
<dbReference type="AlphaFoldDB" id="A0A0D0DIT9"/>
<organism evidence="2 3">
    <name type="scientific">Paxillus rubicundulus Ve08.2h10</name>
    <dbReference type="NCBI Taxonomy" id="930991"/>
    <lineage>
        <taxon>Eukaryota</taxon>
        <taxon>Fungi</taxon>
        <taxon>Dikarya</taxon>
        <taxon>Basidiomycota</taxon>
        <taxon>Agaricomycotina</taxon>
        <taxon>Agaricomycetes</taxon>
        <taxon>Agaricomycetidae</taxon>
        <taxon>Boletales</taxon>
        <taxon>Paxilineae</taxon>
        <taxon>Paxillaceae</taxon>
        <taxon>Paxillus</taxon>
    </lineage>
</organism>
<name>A0A0D0DIT9_9AGAM</name>
<dbReference type="HOGENOM" id="CLU_009122_0_1_1"/>
<dbReference type="Proteomes" id="UP000054538">
    <property type="component" value="Unassembled WGS sequence"/>
</dbReference>
<evidence type="ECO:0000313" key="2">
    <source>
        <dbReference type="EMBL" id="KIK78025.1"/>
    </source>
</evidence>
<dbReference type="EMBL" id="KN826738">
    <property type="protein sequence ID" value="KIK78025.1"/>
    <property type="molecule type" value="Genomic_DNA"/>
</dbReference>
<reference evidence="2 3" key="1">
    <citation type="submission" date="2014-04" db="EMBL/GenBank/DDBJ databases">
        <authorList>
            <consortium name="DOE Joint Genome Institute"/>
            <person name="Kuo A."/>
            <person name="Kohler A."/>
            <person name="Jargeat P."/>
            <person name="Nagy L.G."/>
            <person name="Floudas D."/>
            <person name="Copeland A."/>
            <person name="Barry K.W."/>
            <person name="Cichocki N."/>
            <person name="Veneault-Fourrey C."/>
            <person name="LaButti K."/>
            <person name="Lindquist E.A."/>
            <person name="Lipzen A."/>
            <person name="Lundell T."/>
            <person name="Morin E."/>
            <person name="Murat C."/>
            <person name="Sun H."/>
            <person name="Tunlid A."/>
            <person name="Henrissat B."/>
            <person name="Grigoriev I.V."/>
            <person name="Hibbett D.S."/>
            <person name="Martin F."/>
            <person name="Nordberg H.P."/>
            <person name="Cantor M.N."/>
            <person name="Hua S.X."/>
        </authorList>
    </citation>
    <scope>NUCLEOTIDE SEQUENCE [LARGE SCALE GENOMIC DNA]</scope>
    <source>
        <strain evidence="2 3">Ve08.2h10</strain>
    </source>
</reference>
<dbReference type="STRING" id="930991.A0A0D0DIT9"/>
<accession>A0A0D0DIT9</accession>
<feature type="region of interest" description="Disordered" evidence="1">
    <location>
        <begin position="70"/>
        <end position="96"/>
    </location>
</feature>
<gene>
    <name evidence="2" type="ORF">PAXRUDRAFT_17112</name>
</gene>
<protein>
    <submittedName>
        <fullName evidence="2">Uncharacterized protein</fullName>
    </submittedName>
</protein>
<sequence length="731" mass="83119">MPAQRKPRAPYNYSEETLTCWITCPHCGKQFKPQGFKKHEASCNTRSQAEEENTQAGHRFEQVLRDQLEMQSKHSAALNDSSALSPPFAQDGGTPTRLNEMDLHEDEGMSGLLYELGDGKPRSPARSDLSMATESSHERLPQTIINPPTDFKTEYHPHSQCPTLFQNADHFRLDKSFKPLPDHAPWCPFRCKGDFEFAEIALNTSLNQKQVDDLLDLIARVAKGTTQVTLKDEQELRKACDAAAAELTLFIKHSIAVPYKGEDWTFKVHARSIWQWVLDLLNNPHIAPHFVWDAKRLYKHNGVKFKRFYDEPWTVDSWWDIQSELPASAENAVPLALILYADKSKLSSFGTVKGYPIVVRCGNLPVDIRNSANIGGGTVVPEDAAEEGKLGYTTLKRMVWHDSFLKLLSEVAQHSTTGYAHMCYDKIMCWLFPLILILSADYEEQCMMSLICGRSGKCPCPVCLVPLEELHDLSKSFLLRSQIEAQEALTAWGENQARGEAILKKLGLQPVENVFWIILFSDPHKALSFDRLHALHLGLWGKHILGELKKILAFLGREAEAEVERYITDFPSWRNLLHFHAVVNITFNNGNKMCDLAEQVFYTLLNVLKKNTVPEGYTLLRMLQTYLELDGLISLDVHTETTLSMIEKELPQFNDALNVSIRPNGFRSTNRHIRVDWDFHKVHAWKHIVNDICRKGAACNFSTRPNESMHGALREAYERRSNGREVASQVL</sequence>